<dbReference type="KEGG" id="abe:ARB_02283"/>
<dbReference type="RefSeq" id="XP_003011433.1">
    <property type="nucleotide sequence ID" value="XM_003011387.1"/>
</dbReference>
<reference evidence="2" key="1">
    <citation type="journal article" date="2011" name="Genome Biol.">
        <title>Comparative and functional genomics provide insights into the pathogenicity of dermatophytic fungi.</title>
        <authorList>
            <person name="Burmester A."/>
            <person name="Shelest E."/>
            <person name="Gloeckner G."/>
            <person name="Heddergott C."/>
            <person name="Schindler S."/>
            <person name="Staib P."/>
            <person name="Heidel A."/>
            <person name="Felder M."/>
            <person name="Petzold A."/>
            <person name="Szafranski K."/>
            <person name="Feuermann M."/>
            <person name="Pedruzzi I."/>
            <person name="Priebe S."/>
            <person name="Groth M."/>
            <person name="Winkler R."/>
            <person name="Li W."/>
            <person name="Kniemeyer O."/>
            <person name="Schroeckh V."/>
            <person name="Hertweck C."/>
            <person name="Hube B."/>
            <person name="White T.C."/>
            <person name="Platzer M."/>
            <person name="Guthke R."/>
            <person name="Heitman J."/>
            <person name="Woestemeyer J."/>
            <person name="Zipfel P.F."/>
            <person name="Monod M."/>
            <person name="Brakhage A.A."/>
        </authorList>
    </citation>
    <scope>NUCLEOTIDE SEQUENCE [LARGE SCALE GENOMIC DNA]</scope>
    <source>
        <strain evidence="2">ATCC MYA-4681 / CBS 112371</strain>
    </source>
</reference>
<evidence type="ECO:0008006" key="3">
    <source>
        <dbReference type="Google" id="ProtNLM"/>
    </source>
</evidence>
<dbReference type="Pfam" id="PF12224">
    <property type="entry name" value="Amidoligase_2"/>
    <property type="match status" value="1"/>
</dbReference>
<dbReference type="STRING" id="663331.D4B1F4"/>
<protein>
    <recommendedName>
        <fullName evidence="3">Amidoligase enzyme</fullName>
    </recommendedName>
</protein>
<dbReference type="EMBL" id="ABSU01000026">
    <property type="protein sequence ID" value="EFE30793.1"/>
    <property type="molecule type" value="Genomic_DNA"/>
</dbReference>
<sequence>MPAYPQHFSFGIEMELYLKPKSQSIIDTLQTLGFNPEDTNQPKQRRIFRQAMATELSDQGIPTGIDKNSVYDTWTIAHEAALDHIGGGYWPCELISPVFYTHDDDWVVSINYLFANLLGHCDVHLTKGCATHVHVAPAGAKYTLSQVNNIVKGAIYYEQPTMRIMHEDRKENLWAQANEKTIPGCVQKVEGVSKKGWSHVFDHLKGRKFVAIIVTELCPDRHVSWNLKNLTSSGTTEFRRPRGVDNPEAAKHWIAFTVGYMANVIREETWHGIGNTTTHPSTDRLRELVEEGARSINPPIHSFLLPALMADNNKAATVFTKEERAIINQKKAKKKDKRSLFVEKAKKAFLTWKHLKEF</sequence>
<dbReference type="eggNOG" id="ENOG502SRHV">
    <property type="taxonomic scope" value="Eukaryota"/>
</dbReference>
<gene>
    <name evidence="1" type="ORF">ARB_02283</name>
</gene>
<dbReference type="PANTHER" id="PTHR36847:SF1">
    <property type="entry name" value="AMIDOLIGASE ENZYME"/>
    <property type="match status" value="1"/>
</dbReference>
<name>D4B1F4_ARTBC</name>
<accession>D4B1F4</accession>
<dbReference type="HOGENOM" id="CLU_039967_0_0_1"/>
<dbReference type="InterPro" id="IPR022025">
    <property type="entry name" value="Amidoligase_2"/>
</dbReference>
<evidence type="ECO:0000313" key="2">
    <source>
        <dbReference type="Proteomes" id="UP000008866"/>
    </source>
</evidence>
<organism evidence="1 2">
    <name type="scientific">Arthroderma benhamiae (strain ATCC MYA-4681 / CBS 112371)</name>
    <name type="common">Trichophyton mentagrophytes</name>
    <dbReference type="NCBI Taxonomy" id="663331"/>
    <lineage>
        <taxon>Eukaryota</taxon>
        <taxon>Fungi</taxon>
        <taxon>Dikarya</taxon>
        <taxon>Ascomycota</taxon>
        <taxon>Pezizomycotina</taxon>
        <taxon>Eurotiomycetes</taxon>
        <taxon>Eurotiomycetidae</taxon>
        <taxon>Onygenales</taxon>
        <taxon>Arthrodermataceae</taxon>
        <taxon>Trichophyton</taxon>
    </lineage>
</organism>
<comment type="caution">
    <text evidence="1">The sequence shown here is derived from an EMBL/GenBank/DDBJ whole genome shotgun (WGS) entry which is preliminary data.</text>
</comment>
<proteinExistence type="predicted"/>
<evidence type="ECO:0000313" key="1">
    <source>
        <dbReference type="EMBL" id="EFE30793.1"/>
    </source>
</evidence>
<dbReference type="AlphaFoldDB" id="D4B1F4"/>
<dbReference type="GeneID" id="9526385"/>
<keyword evidence="2" id="KW-1185">Reference proteome</keyword>
<dbReference type="Proteomes" id="UP000008866">
    <property type="component" value="Unassembled WGS sequence"/>
</dbReference>
<dbReference type="PANTHER" id="PTHR36847">
    <property type="entry name" value="AMIDOLIGASE ENZYME"/>
    <property type="match status" value="1"/>
</dbReference>
<dbReference type="OMA" id="VWTIADE"/>